<proteinExistence type="predicted"/>
<name>A0A2G5ESR7_AQUCA</name>
<dbReference type="InParanoid" id="A0A2G5ESR7"/>
<evidence type="ECO:0000313" key="3">
    <source>
        <dbReference type="Proteomes" id="UP000230069"/>
    </source>
</evidence>
<keyword evidence="3" id="KW-1185">Reference proteome</keyword>
<reference evidence="2 3" key="1">
    <citation type="submission" date="2017-09" db="EMBL/GenBank/DDBJ databases">
        <title>WGS assembly of Aquilegia coerulea Goldsmith.</title>
        <authorList>
            <person name="Hodges S."/>
            <person name="Kramer E."/>
            <person name="Nordborg M."/>
            <person name="Tomkins J."/>
            <person name="Borevitz J."/>
            <person name="Derieg N."/>
            <person name="Yan J."/>
            <person name="Mihaltcheva S."/>
            <person name="Hayes R.D."/>
            <person name="Rokhsar D."/>
        </authorList>
    </citation>
    <scope>NUCLEOTIDE SEQUENCE [LARGE SCALE GENOMIC DNA]</scope>
    <source>
        <strain evidence="3">cv. Goldsmith</strain>
    </source>
</reference>
<dbReference type="Pfam" id="PF12937">
    <property type="entry name" value="F-box-like"/>
    <property type="match status" value="1"/>
</dbReference>
<dbReference type="PANTHER" id="PTHR31672">
    <property type="entry name" value="BNACNNG10540D PROTEIN"/>
    <property type="match status" value="1"/>
</dbReference>
<evidence type="ECO:0000259" key="1">
    <source>
        <dbReference type="PROSITE" id="PS50181"/>
    </source>
</evidence>
<sequence>MASLSSNLPDEVMMSILSGLPAKSLMRFKCVCKPWCELITSDSYFHRMRIQQAIKRNDNHLHPLTLFATLISKSNDNDDDDKDEEDNNDITDDEEVNIEINNNDECNSFSGTTITVLSHEPTVFKSENVFFDLPFHDNDFKLVGSCNGIVCLVWKNVVCLLNPYTREYKTVEFAKEFIFDRHTAYGFGYDTATEDYKLVLLIFNEIFVYSLNDVNSCFTISTLHFFINLPIGYPDVKDLGAFCNG</sequence>
<accession>A0A2G5ESR7</accession>
<gene>
    <name evidence="2" type="ORF">AQUCO_00500612v1</name>
</gene>
<organism evidence="2 3">
    <name type="scientific">Aquilegia coerulea</name>
    <name type="common">Rocky mountain columbine</name>
    <dbReference type="NCBI Taxonomy" id="218851"/>
    <lineage>
        <taxon>Eukaryota</taxon>
        <taxon>Viridiplantae</taxon>
        <taxon>Streptophyta</taxon>
        <taxon>Embryophyta</taxon>
        <taxon>Tracheophyta</taxon>
        <taxon>Spermatophyta</taxon>
        <taxon>Magnoliopsida</taxon>
        <taxon>Ranunculales</taxon>
        <taxon>Ranunculaceae</taxon>
        <taxon>Thalictroideae</taxon>
        <taxon>Aquilegia</taxon>
    </lineage>
</organism>
<dbReference type="InterPro" id="IPR001810">
    <property type="entry name" value="F-box_dom"/>
</dbReference>
<dbReference type="Pfam" id="PF07734">
    <property type="entry name" value="FBA_1"/>
    <property type="match status" value="1"/>
</dbReference>
<feature type="domain" description="F-box" evidence="1">
    <location>
        <begin position="2"/>
        <end position="48"/>
    </location>
</feature>
<dbReference type="CDD" id="cd22157">
    <property type="entry name" value="F-box_AtFBW1-like"/>
    <property type="match status" value="1"/>
</dbReference>
<dbReference type="NCBIfam" id="TIGR01640">
    <property type="entry name" value="F_box_assoc_1"/>
    <property type="match status" value="1"/>
</dbReference>
<dbReference type="InterPro" id="IPR050796">
    <property type="entry name" value="SCF_F-box_component"/>
</dbReference>
<dbReference type="OrthoDB" id="591557at2759"/>
<dbReference type="PROSITE" id="PS50181">
    <property type="entry name" value="FBOX"/>
    <property type="match status" value="1"/>
</dbReference>
<protein>
    <recommendedName>
        <fullName evidence="1">F-box domain-containing protein</fullName>
    </recommendedName>
</protein>
<dbReference type="InterPro" id="IPR006527">
    <property type="entry name" value="F-box-assoc_dom_typ1"/>
</dbReference>
<dbReference type="SMART" id="SM00256">
    <property type="entry name" value="FBOX"/>
    <property type="match status" value="1"/>
</dbReference>
<dbReference type="SUPFAM" id="SSF81383">
    <property type="entry name" value="F-box domain"/>
    <property type="match status" value="1"/>
</dbReference>
<dbReference type="Gene3D" id="1.20.1280.50">
    <property type="match status" value="1"/>
</dbReference>
<dbReference type="InterPro" id="IPR017451">
    <property type="entry name" value="F-box-assoc_interact_dom"/>
</dbReference>
<dbReference type="EMBL" id="KZ305022">
    <property type="protein sequence ID" value="PIA58793.1"/>
    <property type="molecule type" value="Genomic_DNA"/>
</dbReference>
<dbReference type="PANTHER" id="PTHR31672:SF13">
    <property type="entry name" value="F-BOX PROTEIN CPR30-LIKE"/>
    <property type="match status" value="1"/>
</dbReference>
<dbReference type="Proteomes" id="UP000230069">
    <property type="component" value="Unassembled WGS sequence"/>
</dbReference>
<dbReference type="AlphaFoldDB" id="A0A2G5ESR7"/>
<dbReference type="STRING" id="218851.A0A2G5ESR7"/>
<dbReference type="InterPro" id="IPR036047">
    <property type="entry name" value="F-box-like_dom_sf"/>
</dbReference>
<evidence type="ECO:0000313" key="2">
    <source>
        <dbReference type="EMBL" id="PIA58793.1"/>
    </source>
</evidence>